<dbReference type="GO" id="GO:0033619">
    <property type="term" value="P:membrane protein proteolysis"/>
    <property type="evidence" value="ECO:0007669"/>
    <property type="project" value="TreeGrafter"/>
</dbReference>
<dbReference type="PANTHER" id="PTHR12174:SF90">
    <property type="entry name" value="SIGNAL PEPTIDE PEPTIDASE-LIKE 3"/>
    <property type="match status" value="1"/>
</dbReference>
<feature type="chain" id="PRO_5002363614" description="PA domain-containing protein" evidence="12">
    <location>
        <begin position="28"/>
        <end position="199"/>
    </location>
</feature>
<dbReference type="GO" id="GO:0030660">
    <property type="term" value="C:Golgi-associated vesicle membrane"/>
    <property type="evidence" value="ECO:0007669"/>
    <property type="project" value="TreeGrafter"/>
</dbReference>
<dbReference type="GO" id="GO:0098554">
    <property type="term" value="C:cytoplasmic side of endoplasmic reticulum membrane"/>
    <property type="evidence" value="ECO:0007669"/>
    <property type="project" value="TreeGrafter"/>
</dbReference>
<dbReference type="GO" id="GO:0098553">
    <property type="term" value="C:lumenal side of endoplasmic reticulum membrane"/>
    <property type="evidence" value="ECO:0007669"/>
    <property type="project" value="TreeGrafter"/>
</dbReference>
<dbReference type="GO" id="GO:0005765">
    <property type="term" value="C:lysosomal membrane"/>
    <property type="evidence" value="ECO:0007669"/>
    <property type="project" value="TreeGrafter"/>
</dbReference>
<dbReference type="Gramene" id="ONIVA11G11570.3">
    <property type="protein sequence ID" value="ONIVA11G11570.3"/>
    <property type="gene ID" value="ONIVA11G11570"/>
</dbReference>
<dbReference type="Gene3D" id="3.50.30.30">
    <property type="match status" value="1"/>
</dbReference>
<accession>A0A0E0J1E8</accession>
<feature type="transmembrane region" description="Helical" evidence="11">
    <location>
        <begin position="50"/>
        <end position="69"/>
    </location>
</feature>
<evidence type="ECO:0000256" key="12">
    <source>
        <dbReference type="SAM" id="SignalP"/>
    </source>
</evidence>
<dbReference type="Proteomes" id="UP000006591">
    <property type="component" value="Chromosome 11"/>
</dbReference>
<dbReference type="EnsemblPlants" id="ONIVA11G11570.3">
    <property type="protein sequence ID" value="ONIVA11G11570.3"/>
    <property type="gene ID" value="ONIVA11G11570"/>
</dbReference>
<evidence type="ECO:0000313" key="14">
    <source>
        <dbReference type="EnsemblPlants" id="ONIVA11G11570.3"/>
    </source>
</evidence>
<evidence type="ECO:0000313" key="15">
    <source>
        <dbReference type="Proteomes" id="UP000006591"/>
    </source>
</evidence>
<dbReference type="InterPro" id="IPR046450">
    <property type="entry name" value="PA_dom_sf"/>
</dbReference>
<proteinExistence type="inferred from homology"/>
<evidence type="ECO:0000256" key="8">
    <source>
        <dbReference type="ARBA" id="ARBA00022989"/>
    </source>
</evidence>
<reference evidence="14" key="1">
    <citation type="submission" date="2015-04" db="UniProtKB">
        <authorList>
            <consortium name="EnsemblPlants"/>
        </authorList>
    </citation>
    <scope>IDENTIFICATION</scope>
    <source>
        <strain evidence="14">SL10</strain>
    </source>
</reference>
<keyword evidence="10" id="KW-0325">Glycoprotein</keyword>
<comment type="subcellular location">
    <subcellularLocation>
        <location evidence="2">Endosome membrane</location>
        <topology evidence="2">Multi-pass membrane protein</topology>
    </subcellularLocation>
</comment>
<keyword evidence="8 11" id="KW-1133">Transmembrane helix</keyword>
<evidence type="ECO:0000256" key="5">
    <source>
        <dbReference type="ARBA" id="ARBA00022729"/>
    </source>
</evidence>
<evidence type="ECO:0000256" key="7">
    <source>
        <dbReference type="ARBA" id="ARBA00022801"/>
    </source>
</evidence>
<evidence type="ECO:0000259" key="13">
    <source>
        <dbReference type="Pfam" id="PF02225"/>
    </source>
</evidence>
<dbReference type="FunFam" id="3.50.30.30:FF:000007">
    <property type="entry name" value="Signal peptide peptidase-like 3"/>
    <property type="match status" value="1"/>
</dbReference>
<dbReference type="HOGENOM" id="CLU_1484362_0_0_1"/>
<feature type="signal peptide" evidence="12">
    <location>
        <begin position="1"/>
        <end position="27"/>
    </location>
</feature>
<evidence type="ECO:0000256" key="3">
    <source>
        <dbReference type="ARBA" id="ARBA00006859"/>
    </source>
</evidence>
<keyword evidence="6" id="KW-0967">Endosome</keyword>
<organism evidence="14">
    <name type="scientific">Oryza nivara</name>
    <name type="common">Indian wild rice</name>
    <name type="synonym">Oryza sativa f. spontanea</name>
    <dbReference type="NCBI Taxonomy" id="4536"/>
    <lineage>
        <taxon>Eukaryota</taxon>
        <taxon>Viridiplantae</taxon>
        <taxon>Streptophyta</taxon>
        <taxon>Embryophyta</taxon>
        <taxon>Tracheophyta</taxon>
        <taxon>Spermatophyta</taxon>
        <taxon>Magnoliopsida</taxon>
        <taxon>Liliopsida</taxon>
        <taxon>Poales</taxon>
        <taxon>Poaceae</taxon>
        <taxon>BOP clade</taxon>
        <taxon>Oryzoideae</taxon>
        <taxon>Oryzeae</taxon>
        <taxon>Oryzinae</taxon>
        <taxon>Oryza</taxon>
    </lineage>
</organism>
<dbReference type="GO" id="GO:0010008">
    <property type="term" value="C:endosome membrane"/>
    <property type="evidence" value="ECO:0007669"/>
    <property type="project" value="UniProtKB-SubCell"/>
</dbReference>
<evidence type="ECO:0000256" key="2">
    <source>
        <dbReference type="ARBA" id="ARBA00004337"/>
    </source>
</evidence>
<dbReference type="GO" id="GO:0042500">
    <property type="term" value="F:aspartic endopeptidase activity, intramembrane cleaving"/>
    <property type="evidence" value="ECO:0007669"/>
    <property type="project" value="InterPro"/>
</dbReference>
<keyword evidence="9 11" id="KW-0472">Membrane</keyword>
<name>A0A0E0J1E8_ORYNI</name>
<dbReference type="PANTHER" id="PTHR12174">
    <property type="entry name" value="SIGNAL PEPTIDE PEPTIDASE"/>
    <property type="match status" value="1"/>
</dbReference>
<evidence type="ECO:0000256" key="9">
    <source>
        <dbReference type="ARBA" id="ARBA00023136"/>
    </source>
</evidence>
<comment type="similarity">
    <text evidence="3">Belongs to the peptidase A22B family.</text>
</comment>
<dbReference type="Pfam" id="PF02225">
    <property type="entry name" value="PA"/>
    <property type="match status" value="1"/>
</dbReference>
<reference evidence="14" key="2">
    <citation type="submission" date="2018-04" db="EMBL/GenBank/DDBJ databases">
        <title>OnivRS2 (Oryza nivara Reference Sequence Version 2).</title>
        <authorList>
            <person name="Zhang J."/>
            <person name="Kudrna D."/>
            <person name="Lee S."/>
            <person name="Talag J."/>
            <person name="Rajasekar S."/>
            <person name="Welchert J."/>
            <person name="Hsing Y.-I."/>
            <person name="Wing R.A."/>
        </authorList>
    </citation>
    <scope>NUCLEOTIDE SEQUENCE [LARGE SCALE GENOMIC DNA]</scope>
    <source>
        <strain evidence="14">SL10</strain>
    </source>
</reference>
<evidence type="ECO:0000256" key="1">
    <source>
        <dbReference type="ARBA" id="ARBA00003012"/>
    </source>
</evidence>
<feature type="domain" description="PA" evidence="13">
    <location>
        <begin position="88"/>
        <end position="167"/>
    </location>
</feature>
<evidence type="ECO:0000256" key="4">
    <source>
        <dbReference type="ARBA" id="ARBA00022692"/>
    </source>
</evidence>
<evidence type="ECO:0000256" key="11">
    <source>
        <dbReference type="SAM" id="Phobius"/>
    </source>
</evidence>
<keyword evidence="7" id="KW-0378">Hydrolase</keyword>
<sequence length="199" mass="20814">MATHHARRLPAAAAVLLLVLLAGGSAADDASSDDDAGVPPSPGCSNKFQLGLVVGGGRVLSLLVGLWGFGASVPRDIHEAQKTFAVLANPLDCCSNSTSKLTNYIAIAQRGECAFTAKAKIAQTGGAVGLLVINDNEELYKMVCSDNDTSINVTIPVVMIPQSAGKKMKGLLDQGARRRRVANTEGAMWRDLEAKQQLA</sequence>
<dbReference type="InterPro" id="IPR007369">
    <property type="entry name" value="Peptidase_A22B_SPP"/>
</dbReference>
<dbReference type="InterPro" id="IPR003137">
    <property type="entry name" value="PA_domain"/>
</dbReference>
<protein>
    <recommendedName>
        <fullName evidence="13">PA domain-containing protein</fullName>
    </recommendedName>
</protein>
<dbReference type="AlphaFoldDB" id="A0A0E0J1E8"/>
<keyword evidence="15" id="KW-1185">Reference proteome</keyword>
<keyword evidence="4 11" id="KW-0812">Transmembrane</keyword>
<evidence type="ECO:0000256" key="10">
    <source>
        <dbReference type="ARBA" id="ARBA00023180"/>
    </source>
</evidence>
<comment type="function">
    <text evidence="1">Intramembrane-cleaving aspartic protease (I-CLiP) that cleaves type II membrane signal peptides in the hydrophobic plane of the membrane.</text>
</comment>
<evidence type="ECO:0000256" key="6">
    <source>
        <dbReference type="ARBA" id="ARBA00022753"/>
    </source>
</evidence>
<dbReference type="SUPFAM" id="SSF52025">
    <property type="entry name" value="PA domain"/>
    <property type="match status" value="1"/>
</dbReference>
<keyword evidence="5 12" id="KW-0732">Signal</keyword>